<evidence type="ECO:0000259" key="5">
    <source>
        <dbReference type="Pfam" id="PF20990"/>
    </source>
</evidence>
<sequence>MRVLSRILLALAILLPCSLVATPAHAEDKTPSSWKVTEYTATATPDKDGNVRVVLDLAFDFAGDAGHGPILAFTQRMRVQDNPDVWRETPVTVDRVESPTGANTNTQRDTKDQLLLVKVGQQGTKYTGVQRYRITYTLRGVTQPNNATSGLDELNWMAVGNGWQVPVRKATIMVDGLAAPTKTACFTGKNFDKPCEHRVEGNRATFTAENLGTEVGVQTVAGYPVGTFTEAAQPTFSKRSHFGNMFPLTPVSGGLAALVAAVGSALVLLRVRRHGRDEVYAGLTPGLTPTGDAEGQTVRQSGRTRFAVQFTPPAGAKPGELGTLIDERADDRDVTATIIDLAIRGHLRIEETGNKEWTLVKLLCPEQVEPYERAILDTLFTHHETVSTQQLKDKEFAGLMTDTKASLYERVHKHHHWFSGNPEKVRGLWVVAGLVLAGLGVAIGVGLGLVAGLGLVGAGIVVVGLLLAAMSGRMPARTAEGSAVLAQTKGFEQYLSTAEGDQIRFEEGVDVFSRYLPYAIVFGVAERWAKVFSDLAAQGRYEPESHWYVSPHGYGFYYGAGFASSLDGLSTAMASSISEAVSSVQASSSSSSGFSGGGGFGGGGGGGW</sequence>
<reference evidence="6 7" key="1">
    <citation type="submission" date="2017-07" db="EMBL/GenBank/DDBJ databases">
        <title>Draft whole genome sequences of clinical Proprionibacteriaceae strains.</title>
        <authorList>
            <person name="Bernier A.-M."/>
            <person name="Bernard K."/>
            <person name="Domingo M.-C."/>
        </authorList>
    </citation>
    <scope>NUCLEOTIDE SEQUENCE [LARGE SCALE GENOMIC DNA]</scope>
    <source>
        <strain evidence="6 7">NML 130396</strain>
    </source>
</reference>
<comment type="caution">
    <text evidence="6">The sequence shown here is derived from an EMBL/GenBank/DDBJ whole genome shotgun (WGS) entry which is preliminary data.</text>
</comment>
<dbReference type="OrthoDB" id="143710at2"/>
<keyword evidence="3" id="KW-0732">Signal</keyword>
<evidence type="ECO:0000256" key="3">
    <source>
        <dbReference type="SAM" id="SignalP"/>
    </source>
</evidence>
<dbReference type="InterPro" id="IPR018702">
    <property type="entry name" value="DUF2207"/>
</dbReference>
<feature type="domain" description="Predicted membrane protein YciQ-like C-terminal" evidence="5">
    <location>
        <begin position="311"/>
        <end position="532"/>
    </location>
</feature>
<feature type="transmembrane region" description="Helical" evidence="2">
    <location>
        <begin position="451"/>
        <end position="470"/>
    </location>
</feature>
<keyword evidence="7" id="KW-1185">Reference proteome</keyword>
<feature type="domain" description="DUF2207" evidence="4">
    <location>
        <begin position="36"/>
        <end position="219"/>
    </location>
</feature>
<evidence type="ECO:0000313" key="6">
    <source>
        <dbReference type="EMBL" id="OYO25133.1"/>
    </source>
</evidence>
<feature type="transmembrane region" description="Helical" evidence="2">
    <location>
        <begin position="427"/>
        <end position="445"/>
    </location>
</feature>
<dbReference type="Pfam" id="PF20990">
    <property type="entry name" value="DUF2207_C"/>
    <property type="match status" value="1"/>
</dbReference>
<evidence type="ECO:0000313" key="7">
    <source>
        <dbReference type="Proteomes" id="UP000216311"/>
    </source>
</evidence>
<keyword evidence="2" id="KW-0812">Transmembrane</keyword>
<evidence type="ECO:0008006" key="8">
    <source>
        <dbReference type="Google" id="ProtNLM"/>
    </source>
</evidence>
<accession>A0A255HDM4</accession>
<evidence type="ECO:0000256" key="2">
    <source>
        <dbReference type="SAM" id="Phobius"/>
    </source>
</evidence>
<dbReference type="AlphaFoldDB" id="A0A255HDM4"/>
<gene>
    <name evidence="6" type="ORF">CGZ93_01360</name>
</gene>
<keyword evidence="2" id="KW-0472">Membrane</keyword>
<evidence type="ECO:0000259" key="4">
    <source>
        <dbReference type="Pfam" id="PF09972"/>
    </source>
</evidence>
<dbReference type="EMBL" id="NMVQ01000001">
    <property type="protein sequence ID" value="OYO25133.1"/>
    <property type="molecule type" value="Genomic_DNA"/>
</dbReference>
<feature type="compositionally biased region" description="Gly residues" evidence="1">
    <location>
        <begin position="594"/>
        <end position="608"/>
    </location>
</feature>
<name>A0A255HDM4_9ACTN</name>
<feature type="chain" id="PRO_5012400446" description="DUF2207 domain-containing protein" evidence="3">
    <location>
        <begin position="27"/>
        <end position="608"/>
    </location>
</feature>
<feature type="transmembrane region" description="Helical" evidence="2">
    <location>
        <begin position="245"/>
        <end position="269"/>
    </location>
</feature>
<organism evidence="6 7">
    <name type="scientific">Enemella dayhoffiae</name>
    <dbReference type="NCBI Taxonomy" id="2016507"/>
    <lineage>
        <taxon>Bacteria</taxon>
        <taxon>Bacillati</taxon>
        <taxon>Actinomycetota</taxon>
        <taxon>Actinomycetes</taxon>
        <taxon>Propionibacteriales</taxon>
        <taxon>Propionibacteriaceae</taxon>
        <taxon>Enemella</taxon>
    </lineage>
</organism>
<protein>
    <recommendedName>
        <fullName evidence="8">DUF2207 domain-containing protein</fullName>
    </recommendedName>
</protein>
<feature type="region of interest" description="Disordered" evidence="1">
    <location>
        <begin position="587"/>
        <end position="608"/>
    </location>
</feature>
<keyword evidence="2" id="KW-1133">Transmembrane helix</keyword>
<evidence type="ECO:0000256" key="1">
    <source>
        <dbReference type="SAM" id="MobiDB-lite"/>
    </source>
</evidence>
<dbReference type="Proteomes" id="UP000216311">
    <property type="component" value="Unassembled WGS sequence"/>
</dbReference>
<dbReference type="RefSeq" id="WP_094362340.1">
    <property type="nucleotide sequence ID" value="NZ_NMVQ01000001.1"/>
</dbReference>
<dbReference type="Pfam" id="PF09972">
    <property type="entry name" value="DUF2207"/>
    <property type="match status" value="1"/>
</dbReference>
<proteinExistence type="predicted"/>
<feature type="signal peptide" evidence="3">
    <location>
        <begin position="1"/>
        <end position="26"/>
    </location>
</feature>
<dbReference type="InterPro" id="IPR048389">
    <property type="entry name" value="YciQ-like_C"/>
</dbReference>